<organism evidence="11 12">
    <name type="scientific">Anaerosphaera aminiphila DSM 21120</name>
    <dbReference type="NCBI Taxonomy" id="1120995"/>
    <lineage>
        <taxon>Bacteria</taxon>
        <taxon>Bacillati</taxon>
        <taxon>Bacillota</taxon>
        <taxon>Tissierellia</taxon>
        <taxon>Tissierellales</taxon>
        <taxon>Peptoniphilaceae</taxon>
        <taxon>Anaerosphaera</taxon>
    </lineage>
</organism>
<evidence type="ECO:0000256" key="5">
    <source>
        <dbReference type="ARBA" id="ARBA00038063"/>
    </source>
</evidence>
<dbReference type="GO" id="GO:0072344">
    <property type="term" value="P:rescue of stalled ribosome"/>
    <property type="evidence" value="ECO:0007669"/>
    <property type="project" value="UniProtKB-UniRule"/>
</dbReference>
<dbReference type="PANTHER" id="PTHR17224">
    <property type="entry name" value="PEPTIDYL-TRNA HYDROLASE"/>
    <property type="match status" value="1"/>
</dbReference>
<protein>
    <recommendedName>
        <fullName evidence="7 8">Peptidyl-tRNA hydrolase</fullName>
        <shortName evidence="8">Pth</shortName>
        <ecNumber evidence="1 8">3.1.1.29</ecNumber>
    </recommendedName>
</protein>
<dbReference type="EC" id="3.1.1.29" evidence="1 8"/>
<feature type="site" description="Stabilizes the basic form of H active site to accept a proton" evidence="8">
    <location>
        <position position="91"/>
    </location>
</feature>
<dbReference type="Proteomes" id="UP000184032">
    <property type="component" value="Unassembled WGS sequence"/>
</dbReference>
<dbReference type="Gene3D" id="3.40.50.1470">
    <property type="entry name" value="Peptidyl-tRNA hydrolase"/>
    <property type="match status" value="1"/>
</dbReference>
<dbReference type="GO" id="GO:0000049">
    <property type="term" value="F:tRNA binding"/>
    <property type="evidence" value="ECO:0007669"/>
    <property type="project" value="UniProtKB-UniRule"/>
</dbReference>
<gene>
    <name evidence="8" type="primary">pth</name>
    <name evidence="11" type="ORF">SAMN02745245_00811</name>
</gene>
<evidence type="ECO:0000313" key="12">
    <source>
        <dbReference type="Proteomes" id="UP000184032"/>
    </source>
</evidence>
<dbReference type="PROSITE" id="PS01196">
    <property type="entry name" value="PEPT_TRNA_HYDROL_2"/>
    <property type="match status" value="1"/>
</dbReference>
<dbReference type="RefSeq" id="WP_073183995.1">
    <property type="nucleotide sequence ID" value="NZ_FQXI01000004.1"/>
</dbReference>
<evidence type="ECO:0000256" key="7">
    <source>
        <dbReference type="ARBA" id="ARBA00050038"/>
    </source>
</evidence>
<dbReference type="GO" id="GO:0004045">
    <property type="term" value="F:peptidyl-tRNA hydrolase activity"/>
    <property type="evidence" value="ECO:0007669"/>
    <property type="project" value="UniProtKB-UniRule"/>
</dbReference>
<dbReference type="FunFam" id="3.40.50.1470:FF:000001">
    <property type="entry name" value="Peptidyl-tRNA hydrolase"/>
    <property type="match status" value="1"/>
</dbReference>
<evidence type="ECO:0000256" key="2">
    <source>
        <dbReference type="ARBA" id="ARBA00022555"/>
    </source>
</evidence>
<dbReference type="GO" id="GO:0005737">
    <property type="term" value="C:cytoplasm"/>
    <property type="evidence" value="ECO:0007669"/>
    <property type="project" value="UniProtKB-SubCell"/>
</dbReference>
<comment type="function">
    <text evidence="8">Catalyzes the release of premature peptidyl moieties from peptidyl-tRNA molecules trapped in stalled 50S ribosomal subunits, and thus maintains levels of free tRNAs and 50S ribosomes.</text>
</comment>
<dbReference type="PANTHER" id="PTHR17224:SF1">
    <property type="entry name" value="PEPTIDYL-TRNA HYDROLASE"/>
    <property type="match status" value="1"/>
</dbReference>
<comment type="function">
    <text evidence="8">Hydrolyzes ribosome-free peptidyl-tRNAs (with 1 or more amino acids incorporated), which drop off the ribosome during protein synthesis, or as a result of ribosome stalling.</text>
</comment>
<feature type="site" description="Discriminates between blocked and unblocked aminoacyl-tRNA" evidence="8">
    <location>
        <position position="9"/>
    </location>
</feature>
<evidence type="ECO:0000256" key="9">
    <source>
        <dbReference type="RuleBase" id="RU000673"/>
    </source>
</evidence>
<dbReference type="CDD" id="cd00462">
    <property type="entry name" value="PTH"/>
    <property type="match status" value="1"/>
</dbReference>
<dbReference type="OrthoDB" id="9800507at2"/>
<proteinExistence type="inferred from homology"/>
<evidence type="ECO:0000313" key="11">
    <source>
        <dbReference type="EMBL" id="SHH21061.1"/>
    </source>
</evidence>
<reference evidence="12" key="1">
    <citation type="submission" date="2016-11" db="EMBL/GenBank/DDBJ databases">
        <authorList>
            <person name="Varghese N."/>
            <person name="Submissions S."/>
        </authorList>
    </citation>
    <scope>NUCLEOTIDE SEQUENCE [LARGE SCALE GENOMIC DNA]</scope>
    <source>
        <strain evidence="12">DSM 21120</strain>
    </source>
</reference>
<dbReference type="SUPFAM" id="SSF53178">
    <property type="entry name" value="Peptidyl-tRNA hydrolase-like"/>
    <property type="match status" value="1"/>
</dbReference>
<keyword evidence="2 8" id="KW-0820">tRNA-binding</keyword>
<evidence type="ECO:0000256" key="4">
    <source>
        <dbReference type="ARBA" id="ARBA00022884"/>
    </source>
</evidence>
<name>A0A1M5R4D7_9FIRM</name>
<dbReference type="InterPro" id="IPR018171">
    <property type="entry name" value="Pept_tRNA_hydro_CS"/>
</dbReference>
<comment type="subcellular location">
    <subcellularLocation>
        <location evidence="8">Cytoplasm</location>
    </subcellularLocation>
</comment>
<keyword evidence="8" id="KW-0963">Cytoplasm</keyword>
<dbReference type="InterPro" id="IPR036416">
    <property type="entry name" value="Pept_tRNA_hydro_sf"/>
</dbReference>
<comment type="similarity">
    <text evidence="5 8 10">Belongs to the PTH family.</text>
</comment>
<evidence type="ECO:0000256" key="6">
    <source>
        <dbReference type="ARBA" id="ARBA00048707"/>
    </source>
</evidence>
<dbReference type="AlphaFoldDB" id="A0A1M5R4D7"/>
<feature type="binding site" evidence="8">
    <location>
        <position position="66"/>
    </location>
    <ligand>
        <name>tRNA</name>
        <dbReference type="ChEBI" id="CHEBI:17843"/>
    </ligand>
</feature>
<dbReference type="GO" id="GO:0006515">
    <property type="term" value="P:protein quality control for misfolded or incompletely synthesized proteins"/>
    <property type="evidence" value="ECO:0007669"/>
    <property type="project" value="UniProtKB-UniRule"/>
</dbReference>
<keyword evidence="4 8" id="KW-0694">RNA-binding</keyword>
<feature type="binding site" evidence="8">
    <location>
        <position position="14"/>
    </location>
    <ligand>
        <name>tRNA</name>
        <dbReference type="ChEBI" id="CHEBI:17843"/>
    </ligand>
</feature>
<evidence type="ECO:0000256" key="8">
    <source>
        <dbReference type="HAMAP-Rule" id="MF_00083"/>
    </source>
</evidence>
<feature type="active site" description="Proton acceptor" evidence="8">
    <location>
        <position position="19"/>
    </location>
</feature>
<evidence type="ECO:0000256" key="3">
    <source>
        <dbReference type="ARBA" id="ARBA00022801"/>
    </source>
</evidence>
<feature type="binding site" evidence="8">
    <location>
        <position position="112"/>
    </location>
    <ligand>
        <name>tRNA</name>
        <dbReference type="ChEBI" id="CHEBI:17843"/>
    </ligand>
</feature>
<evidence type="ECO:0000256" key="10">
    <source>
        <dbReference type="RuleBase" id="RU004320"/>
    </source>
</evidence>
<evidence type="ECO:0000256" key="1">
    <source>
        <dbReference type="ARBA" id="ARBA00013260"/>
    </source>
</evidence>
<dbReference type="Pfam" id="PF01195">
    <property type="entry name" value="Pept_tRNA_hydro"/>
    <property type="match status" value="1"/>
</dbReference>
<dbReference type="InterPro" id="IPR001328">
    <property type="entry name" value="Pept_tRNA_hydro"/>
</dbReference>
<dbReference type="STRING" id="1120995.SAMN02745245_00811"/>
<keyword evidence="12" id="KW-1185">Reference proteome</keyword>
<sequence>MYIIAGLGNPGSNYEGTRHNVGFSAIDELARRLNISVNRIKFKGLVGEGKVGSEKVYLIKPQTYMNKSGESIREICNFYKVEPNNLIVLVDDIDIEFASVKIKKRGSAGTHNGLKSIISQLQSDDFPRIKIGVGRQNTNEDLASFVLSGFSKQDREKIDETIETAVDGAIEIIENGIDSAMNKYNKKVSK</sequence>
<dbReference type="EMBL" id="FQXI01000004">
    <property type="protein sequence ID" value="SHH21061.1"/>
    <property type="molecule type" value="Genomic_DNA"/>
</dbReference>
<keyword evidence="3 8" id="KW-0378">Hydrolase</keyword>
<feature type="binding site" evidence="8">
    <location>
        <position position="64"/>
    </location>
    <ligand>
        <name>tRNA</name>
        <dbReference type="ChEBI" id="CHEBI:17843"/>
    </ligand>
</feature>
<dbReference type="PROSITE" id="PS01195">
    <property type="entry name" value="PEPT_TRNA_HYDROL_1"/>
    <property type="match status" value="1"/>
</dbReference>
<dbReference type="HAMAP" id="MF_00083">
    <property type="entry name" value="Pept_tRNA_hydro_bact"/>
    <property type="match status" value="1"/>
</dbReference>
<comment type="catalytic activity">
    <reaction evidence="6 8 9">
        <text>an N-acyl-L-alpha-aminoacyl-tRNA + H2O = an N-acyl-L-amino acid + a tRNA + H(+)</text>
        <dbReference type="Rhea" id="RHEA:54448"/>
        <dbReference type="Rhea" id="RHEA-COMP:10123"/>
        <dbReference type="Rhea" id="RHEA-COMP:13883"/>
        <dbReference type="ChEBI" id="CHEBI:15377"/>
        <dbReference type="ChEBI" id="CHEBI:15378"/>
        <dbReference type="ChEBI" id="CHEBI:59874"/>
        <dbReference type="ChEBI" id="CHEBI:78442"/>
        <dbReference type="ChEBI" id="CHEBI:138191"/>
        <dbReference type="EC" id="3.1.1.29"/>
    </reaction>
</comment>
<dbReference type="NCBIfam" id="TIGR00447">
    <property type="entry name" value="pth"/>
    <property type="match status" value="1"/>
</dbReference>
<accession>A0A1M5R4D7</accession>
<comment type="subunit">
    <text evidence="8">Monomer.</text>
</comment>